<organism evidence="2 3">
    <name type="scientific">Anaerobutyricum hallii</name>
    <dbReference type="NCBI Taxonomy" id="39488"/>
    <lineage>
        <taxon>Bacteria</taxon>
        <taxon>Bacillati</taxon>
        <taxon>Bacillota</taxon>
        <taxon>Clostridia</taxon>
        <taxon>Lachnospirales</taxon>
        <taxon>Lachnospiraceae</taxon>
        <taxon>Anaerobutyricum</taxon>
    </lineage>
</organism>
<name>A0A173UW77_9FIRM</name>
<dbReference type="Proteomes" id="UP000095390">
    <property type="component" value="Unassembled WGS sequence"/>
</dbReference>
<dbReference type="AlphaFoldDB" id="A0A173UW77"/>
<evidence type="ECO:0000313" key="2">
    <source>
        <dbReference type="EMBL" id="CUN18630.1"/>
    </source>
</evidence>
<keyword evidence="1" id="KW-1133">Transmembrane helix</keyword>
<accession>A0A173UW77</accession>
<feature type="transmembrane region" description="Helical" evidence="1">
    <location>
        <begin position="80"/>
        <end position="99"/>
    </location>
</feature>
<evidence type="ECO:0000256" key="1">
    <source>
        <dbReference type="SAM" id="Phobius"/>
    </source>
</evidence>
<reference evidence="2 3" key="1">
    <citation type="submission" date="2015-09" db="EMBL/GenBank/DDBJ databases">
        <authorList>
            <consortium name="Pathogen Informatics"/>
        </authorList>
    </citation>
    <scope>NUCLEOTIDE SEQUENCE [LARGE SCALE GENOMIC DNA]</scope>
    <source>
        <strain evidence="2 3">2789STDY5834966</strain>
    </source>
</reference>
<sequence>MDIVQITDRILVSIGIGMSAAFQLFRFSIMTLMPAIENIKTDVICEGLSLKRGLIITVSILVSISPILLTIKNSEQRRSLYHLQIFLLLYILCTYFYDLWKIKHWLYGCVVLIFCIDLTWCTIGFCQEYVPKFGTHKRKKDSEKSRLEHWNSEK</sequence>
<feature type="transmembrane region" description="Helical" evidence="1">
    <location>
        <begin position="53"/>
        <end position="71"/>
    </location>
</feature>
<gene>
    <name evidence="2" type="ORF">ERS852578_02743</name>
</gene>
<proteinExistence type="predicted"/>
<feature type="transmembrane region" description="Helical" evidence="1">
    <location>
        <begin position="12"/>
        <end position="33"/>
    </location>
</feature>
<evidence type="ECO:0000313" key="3">
    <source>
        <dbReference type="Proteomes" id="UP000095390"/>
    </source>
</evidence>
<keyword evidence="1" id="KW-0812">Transmembrane</keyword>
<keyword evidence="1" id="KW-0472">Membrane</keyword>
<feature type="transmembrane region" description="Helical" evidence="1">
    <location>
        <begin position="105"/>
        <end position="130"/>
    </location>
</feature>
<dbReference type="EMBL" id="CYYC01000048">
    <property type="protein sequence ID" value="CUN18630.1"/>
    <property type="molecule type" value="Genomic_DNA"/>
</dbReference>
<protein>
    <submittedName>
        <fullName evidence="2">Uncharacterized protein</fullName>
    </submittedName>
</protein>